<comment type="caution">
    <text evidence="5">The sequence shown here is derived from an EMBL/GenBank/DDBJ whole genome shotgun (WGS) entry which is preliminary data.</text>
</comment>
<protein>
    <submittedName>
        <fullName evidence="5">Cyclin family protein, putative, expressed</fullName>
    </submittedName>
</protein>
<dbReference type="InterPro" id="IPR013763">
    <property type="entry name" value="Cyclin-like_dom"/>
</dbReference>
<dbReference type="PANTHER" id="PTHR10026">
    <property type="entry name" value="CYCLIN"/>
    <property type="match status" value="1"/>
</dbReference>
<dbReference type="GO" id="GO:0008024">
    <property type="term" value="C:cyclin/CDK positive transcription elongation factor complex"/>
    <property type="evidence" value="ECO:0000318"/>
    <property type="project" value="GO_Central"/>
</dbReference>
<dbReference type="EMBL" id="LFYR01001410">
    <property type="protein sequence ID" value="KMZ62101.1"/>
    <property type="molecule type" value="Genomic_DNA"/>
</dbReference>
<dbReference type="SUPFAM" id="SSF47954">
    <property type="entry name" value="Cyclin-like"/>
    <property type="match status" value="2"/>
</dbReference>
<dbReference type="PIRSF" id="PIRSF036580">
    <property type="entry name" value="Cyclin_L"/>
    <property type="match status" value="1"/>
</dbReference>
<dbReference type="GO" id="GO:0061575">
    <property type="term" value="F:cyclin-dependent protein serine/threonine kinase activator activity"/>
    <property type="evidence" value="ECO:0000318"/>
    <property type="project" value="GO_Central"/>
</dbReference>
<dbReference type="GO" id="GO:0045944">
    <property type="term" value="P:positive regulation of transcription by RNA polymerase II"/>
    <property type="evidence" value="ECO:0000318"/>
    <property type="project" value="GO_Central"/>
</dbReference>
<dbReference type="Proteomes" id="UP000036987">
    <property type="component" value="Unassembled WGS sequence"/>
</dbReference>
<dbReference type="FunFam" id="1.10.472.10:FF:000081">
    <property type="entry name" value="Cyclin family protein"/>
    <property type="match status" value="1"/>
</dbReference>
<dbReference type="InterPro" id="IPR006671">
    <property type="entry name" value="Cyclin_N"/>
</dbReference>
<proteinExistence type="inferred from homology"/>
<evidence type="ECO:0000256" key="1">
    <source>
        <dbReference type="ARBA" id="ARBA00023127"/>
    </source>
</evidence>
<keyword evidence="6" id="KW-1185">Reference proteome</keyword>
<evidence type="ECO:0000259" key="4">
    <source>
        <dbReference type="SMART" id="SM00385"/>
    </source>
</evidence>
<dbReference type="OMA" id="WHEFDIN"/>
<name>A0A0K9NZ82_ZOSMR</name>
<reference evidence="6" key="1">
    <citation type="journal article" date="2016" name="Nature">
        <title>The genome of the seagrass Zostera marina reveals angiosperm adaptation to the sea.</title>
        <authorList>
            <person name="Olsen J.L."/>
            <person name="Rouze P."/>
            <person name="Verhelst B."/>
            <person name="Lin Y.-C."/>
            <person name="Bayer T."/>
            <person name="Collen J."/>
            <person name="Dattolo E."/>
            <person name="De Paoli E."/>
            <person name="Dittami S."/>
            <person name="Maumus F."/>
            <person name="Michel G."/>
            <person name="Kersting A."/>
            <person name="Lauritano C."/>
            <person name="Lohaus R."/>
            <person name="Toepel M."/>
            <person name="Tonon T."/>
            <person name="Vanneste K."/>
            <person name="Amirebrahimi M."/>
            <person name="Brakel J."/>
            <person name="Bostroem C."/>
            <person name="Chovatia M."/>
            <person name="Grimwood J."/>
            <person name="Jenkins J.W."/>
            <person name="Jueterbock A."/>
            <person name="Mraz A."/>
            <person name="Stam W.T."/>
            <person name="Tice H."/>
            <person name="Bornberg-Bauer E."/>
            <person name="Green P.J."/>
            <person name="Pearson G.A."/>
            <person name="Procaccini G."/>
            <person name="Duarte C.M."/>
            <person name="Schmutz J."/>
            <person name="Reusch T.B.H."/>
            <person name="Van de Peer Y."/>
        </authorList>
    </citation>
    <scope>NUCLEOTIDE SEQUENCE [LARGE SCALE GENOMIC DNA]</scope>
    <source>
        <strain evidence="6">cv. Finnish</strain>
    </source>
</reference>
<evidence type="ECO:0000313" key="6">
    <source>
        <dbReference type="Proteomes" id="UP000036987"/>
    </source>
</evidence>
<dbReference type="STRING" id="29655.A0A0K9NZ82"/>
<dbReference type="GO" id="GO:0032786">
    <property type="term" value="P:positive regulation of DNA-templated transcription, elongation"/>
    <property type="evidence" value="ECO:0000318"/>
    <property type="project" value="GO_Central"/>
</dbReference>
<keyword evidence="1 3" id="KW-0195">Cyclin</keyword>
<feature type="domain" description="Cyclin-like" evidence="4">
    <location>
        <begin position="69"/>
        <end position="171"/>
    </location>
</feature>
<dbReference type="InterPro" id="IPR036915">
    <property type="entry name" value="Cyclin-like_sf"/>
</dbReference>
<evidence type="ECO:0000256" key="2">
    <source>
        <dbReference type="ARBA" id="ARBA00061204"/>
    </source>
</evidence>
<dbReference type="SMART" id="SM00385">
    <property type="entry name" value="CYCLIN"/>
    <property type="match status" value="2"/>
</dbReference>
<dbReference type="Pfam" id="PF21797">
    <property type="entry name" value="CycT2-like_C"/>
    <property type="match status" value="1"/>
</dbReference>
<feature type="domain" description="Cyclin-like" evidence="4">
    <location>
        <begin position="184"/>
        <end position="268"/>
    </location>
</feature>
<accession>A0A0K9NZ82</accession>
<dbReference type="AlphaFoldDB" id="A0A0K9NZ82"/>
<gene>
    <name evidence="5" type="ORF">ZOSMA_48G00210</name>
</gene>
<dbReference type="Pfam" id="PF00134">
    <property type="entry name" value="Cyclin_N"/>
    <property type="match status" value="1"/>
</dbReference>
<dbReference type="InterPro" id="IPR043198">
    <property type="entry name" value="Cyclin/Ssn8"/>
</dbReference>
<comment type="similarity">
    <text evidence="2">Belongs to the cyclin family. Cyclin T subfamily.</text>
</comment>
<evidence type="ECO:0000256" key="3">
    <source>
        <dbReference type="RuleBase" id="RU000383"/>
    </source>
</evidence>
<sequence>MAEQLPYRHIQQGTTSSSSLEDLLCNSSNSVEYKSTWYYSRKDLENNSPSKKDGIDWRRENELRASYCKFIQNMGMKFRVPQLTIATAIMFCHRFYLRQSHSRNNWEVIATVSIFLASKVEETPLSLDKVVVAAYEMIHKNNTSVAQRIQSKEFFAKQKQLILMGERLLLSTIGFDFNVQHPYMPLVATIKKFKLQHDLTKIAWNFVNDWLQTTLCLQYKPHYIAAGSLYLAAKISKVQLPSQPGSSWYYEFDVAPSQLKEVIERMMCHIGSKQTDDLPCTQGKEVTTSSPDSVIAQAVAVSSSPVSTVNQNLSNNPIHAGSCSSSSNDITINGKRKPKLDLEAIRAKVKRRRLEREANKLVVSDDDDLTKDILEREIESGIE</sequence>
<dbReference type="OrthoDB" id="10264655at2759"/>
<dbReference type="Gene3D" id="1.10.472.10">
    <property type="entry name" value="Cyclin-like"/>
    <property type="match status" value="2"/>
</dbReference>
<dbReference type="GO" id="GO:0005634">
    <property type="term" value="C:nucleus"/>
    <property type="evidence" value="ECO:0000318"/>
    <property type="project" value="GO_Central"/>
</dbReference>
<evidence type="ECO:0000313" key="5">
    <source>
        <dbReference type="EMBL" id="KMZ62101.1"/>
    </source>
</evidence>
<organism evidence="5 6">
    <name type="scientific">Zostera marina</name>
    <name type="common">Eelgrass</name>
    <dbReference type="NCBI Taxonomy" id="29655"/>
    <lineage>
        <taxon>Eukaryota</taxon>
        <taxon>Viridiplantae</taxon>
        <taxon>Streptophyta</taxon>
        <taxon>Embryophyta</taxon>
        <taxon>Tracheophyta</taxon>
        <taxon>Spermatophyta</taxon>
        <taxon>Magnoliopsida</taxon>
        <taxon>Liliopsida</taxon>
        <taxon>Zosteraceae</taxon>
        <taxon>Zostera</taxon>
    </lineage>
</organism>